<evidence type="ECO:0000256" key="2">
    <source>
        <dbReference type="ARBA" id="ARBA00005417"/>
    </source>
</evidence>
<dbReference type="GO" id="GO:0005524">
    <property type="term" value="F:ATP binding"/>
    <property type="evidence" value="ECO:0007669"/>
    <property type="project" value="UniProtKB-KW"/>
</dbReference>
<dbReference type="InterPro" id="IPR003439">
    <property type="entry name" value="ABC_transporter-like_ATP-bd"/>
</dbReference>
<name>A0A5C6WAR6_9BACI</name>
<keyword evidence="5" id="KW-0997">Cell inner membrane</keyword>
<dbReference type="SUPFAM" id="SSF52540">
    <property type="entry name" value="P-loop containing nucleoside triphosphate hydrolases"/>
    <property type="match status" value="1"/>
</dbReference>
<evidence type="ECO:0000256" key="7">
    <source>
        <dbReference type="ARBA" id="ARBA00022741"/>
    </source>
</evidence>
<evidence type="ECO:0000256" key="8">
    <source>
        <dbReference type="ARBA" id="ARBA00022840"/>
    </source>
</evidence>
<evidence type="ECO:0000256" key="6">
    <source>
        <dbReference type="ARBA" id="ARBA00022596"/>
    </source>
</evidence>
<evidence type="ECO:0000259" key="13">
    <source>
        <dbReference type="PROSITE" id="PS50893"/>
    </source>
</evidence>
<dbReference type="InterPro" id="IPR027417">
    <property type="entry name" value="P-loop_NTPase"/>
</dbReference>
<organism evidence="14 15">
    <name type="scientific">Metabacillus litoralis</name>
    <dbReference type="NCBI Taxonomy" id="152268"/>
    <lineage>
        <taxon>Bacteria</taxon>
        <taxon>Bacillati</taxon>
        <taxon>Bacillota</taxon>
        <taxon>Bacilli</taxon>
        <taxon>Bacillales</taxon>
        <taxon>Bacillaceae</taxon>
        <taxon>Metabacillus</taxon>
    </lineage>
</organism>
<evidence type="ECO:0000313" key="14">
    <source>
        <dbReference type="EMBL" id="TXC92942.1"/>
    </source>
</evidence>
<evidence type="ECO:0000256" key="12">
    <source>
        <dbReference type="ARBA" id="ARBA00023136"/>
    </source>
</evidence>
<keyword evidence="12" id="KW-0472">Membrane</keyword>
<gene>
    <name evidence="14" type="primary">nikD</name>
    <name evidence="14" type="ORF">FS935_01750</name>
</gene>
<dbReference type="SMART" id="SM00382">
    <property type="entry name" value="AAA"/>
    <property type="match status" value="1"/>
</dbReference>
<keyword evidence="8 14" id="KW-0067">ATP-binding</keyword>
<dbReference type="FunFam" id="3.40.50.300:FF:000016">
    <property type="entry name" value="Oligopeptide ABC transporter ATP-binding component"/>
    <property type="match status" value="1"/>
</dbReference>
<dbReference type="PROSITE" id="PS00211">
    <property type="entry name" value="ABC_TRANSPORTER_1"/>
    <property type="match status" value="1"/>
</dbReference>
<dbReference type="InterPro" id="IPR017871">
    <property type="entry name" value="ABC_transporter-like_CS"/>
</dbReference>
<evidence type="ECO:0000256" key="10">
    <source>
        <dbReference type="ARBA" id="ARBA00023065"/>
    </source>
</evidence>
<dbReference type="Pfam" id="PF00005">
    <property type="entry name" value="ABC_tran"/>
    <property type="match status" value="1"/>
</dbReference>
<feature type="domain" description="ABC transporter" evidence="13">
    <location>
        <begin position="9"/>
        <end position="259"/>
    </location>
</feature>
<dbReference type="InterPro" id="IPR014138">
    <property type="entry name" value="Nickel_NikD"/>
</dbReference>
<comment type="subcellular location">
    <subcellularLocation>
        <location evidence="1">Cell membrane</location>
        <topology evidence="1">Peripheral membrane protein</topology>
    </subcellularLocation>
</comment>
<dbReference type="CDD" id="cd03257">
    <property type="entry name" value="ABC_NikE_OppD_transporters"/>
    <property type="match status" value="1"/>
</dbReference>
<dbReference type="PANTHER" id="PTHR43297:SF14">
    <property type="entry name" value="ATPASE AAA-TYPE CORE DOMAIN-CONTAINING PROTEIN"/>
    <property type="match status" value="1"/>
</dbReference>
<keyword evidence="9" id="KW-1278">Translocase</keyword>
<protein>
    <submittedName>
        <fullName evidence="14">Nickel import ATP-binding protein NikD</fullName>
    </submittedName>
</protein>
<proteinExistence type="inferred from homology"/>
<dbReference type="GO" id="GO:0015413">
    <property type="term" value="F:ABC-type nickel transporter activity"/>
    <property type="evidence" value="ECO:0007669"/>
    <property type="project" value="InterPro"/>
</dbReference>
<reference evidence="14 15" key="1">
    <citation type="journal article" date="2005" name="Int. J. Syst. Evol. Microbiol.">
        <title>Bacillus litoralis sp. nov., isolated from a tidal flat of the Yellow Sea in Korea.</title>
        <authorList>
            <person name="Yoon J.H."/>
            <person name="Oh T.K."/>
        </authorList>
    </citation>
    <scope>NUCLEOTIDE SEQUENCE [LARGE SCALE GENOMIC DNA]</scope>
    <source>
        <strain evidence="14 15">SW-211</strain>
    </source>
</reference>
<dbReference type="EMBL" id="VOQF01000001">
    <property type="protein sequence ID" value="TXC92942.1"/>
    <property type="molecule type" value="Genomic_DNA"/>
</dbReference>
<dbReference type="GO" id="GO:0016151">
    <property type="term" value="F:nickel cation binding"/>
    <property type="evidence" value="ECO:0007669"/>
    <property type="project" value="InterPro"/>
</dbReference>
<evidence type="ECO:0000256" key="4">
    <source>
        <dbReference type="ARBA" id="ARBA00022475"/>
    </source>
</evidence>
<accession>A0A5C6WAR6</accession>
<keyword evidence="3" id="KW-0813">Transport</keyword>
<dbReference type="InterPro" id="IPR003593">
    <property type="entry name" value="AAA+_ATPase"/>
</dbReference>
<comment type="caution">
    <text evidence="14">The sequence shown here is derived from an EMBL/GenBank/DDBJ whole genome shotgun (WGS) entry which is preliminary data.</text>
</comment>
<comment type="similarity">
    <text evidence="2">Belongs to the ABC transporter superfamily.</text>
</comment>
<dbReference type="GO" id="GO:0005886">
    <property type="term" value="C:plasma membrane"/>
    <property type="evidence" value="ECO:0007669"/>
    <property type="project" value="UniProtKB-SubCell"/>
</dbReference>
<keyword evidence="4" id="KW-1003">Cell membrane</keyword>
<keyword evidence="15" id="KW-1185">Reference proteome</keyword>
<dbReference type="GO" id="GO:0016887">
    <property type="term" value="F:ATP hydrolysis activity"/>
    <property type="evidence" value="ECO:0007669"/>
    <property type="project" value="InterPro"/>
</dbReference>
<dbReference type="PROSITE" id="PS50893">
    <property type="entry name" value="ABC_TRANSPORTER_2"/>
    <property type="match status" value="1"/>
</dbReference>
<dbReference type="OrthoDB" id="9802264at2"/>
<keyword evidence="11" id="KW-0921">Nickel transport</keyword>
<dbReference type="Gene3D" id="3.40.50.300">
    <property type="entry name" value="P-loop containing nucleotide triphosphate hydrolases"/>
    <property type="match status" value="1"/>
</dbReference>
<evidence type="ECO:0000256" key="1">
    <source>
        <dbReference type="ARBA" id="ARBA00004202"/>
    </source>
</evidence>
<dbReference type="AlphaFoldDB" id="A0A5C6WAR6"/>
<keyword evidence="6" id="KW-0533">Nickel</keyword>
<evidence type="ECO:0000256" key="5">
    <source>
        <dbReference type="ARBA" id="ARBA00022519"/>
    </source>
</evidence>
<dbReference type="RefSeq" id="WP_146946313.1">
    <property type="nucleotide sequence ID" value="NZ_VOQF01000001.1"/>
</dbReference>
<sequence>MEINQSSVLEVRDLQVKVSTKRDVLTLVQNINFDVKQGGVLGLVGESGCGKTVTSMSILQLLDKKTTTIEGSIKLNGQELNGLDPKQMRKIRGKDIAFIMQNPMNAFTPVLTIGHQFIETIRSHISCSKKKATEIAIEAMHDVNLPEPAKLLKSYPFQLSGGMLQRVMIAIAACTHPAVIIADEPTTALDVKNQKTVLFHLDKIRAEHGSAILLISHDLGVISEMADEVAVMQSGRIVEKADVFQLFDNPKHAYTKTLLEARPILQVEEQFNHLS</sequence>
<dbReference type="PANTHER" id="PTHR43297">
    <property type="entry name" value="OLIGOPEPTIDE TRANSPORT ATP-BINDING PROTEIN APPD"/>
    <property type="match status" value="1"/>
</dbReference>
<dbReference type="InterPro" id="IPR050388">
    <property type="entry name" value="ABC_Ni/Peptide_Import"/>
</dbReference>
<evidence type="ECO:0000256" key="3">
    <source>
        <dbReference type="ARBA" id="ARBA00022448"/>
    </source>
</evidence>
<dbReference type="NCBIfam" id="TIGR02770">
    <property type="entry name" value="nickel_nikD"/>
    <property type="match status" value="1"/>
</dbReference>
<evidence type="ECO:0000256" key="9">
    <source>
        <dbReference type="ARBA" id="ARBA00022967"/>
    </source>
</evidence>
<dbReference type="Proteomes" id="UP000321363">
    <property type="component" value="Unassembled WGS sequence"/>
</dbReference>
<evidence type="ECO:0000313" key="15">
    <source>
        <dbReference type="Proteomes" id="UP000321363"/>
    </source>
</evidence>
<keyword evidence="10" id="KW-0406">Ion transport</keyword>
<keyword evidence="7" id="KW-0547">Nucleotide-binding</keyword>
<evidence type="ECO:0000256" key="11">
    <source>
        <dbReference type="ARBA" id="ARBA00023112"/>
    </source>
</evidence>